<keyword evidence="2" id="KW-0472">Membrane</keyword>
<evidence type="ECO:0000313" key="5">
    <source>
        <dbReference type="Proteomes" id="UP000029839"/>
    </source>
</evidence>
<dbReference type="PANTHER" id="PTHR42736:SF1">
    <property type="entry name" value="PROTEIN-GLUTAMINE GAMMA-GLUTAMYLTRANSFERASE"/>
    <property type="match status" value="1"/>
</dbReference>
<evidence type="ECO:0000256" key="2">
    <source>
        <dbReference type="SAM" id="Phobius"/>
    </source>
</evidence>
<dbReference type="Pfam" id="PF01841">
    <property type="entry name" value="Transglut_core"/>
    <property type="match status" value="1"/>
</dbReference>
<reference evidence="4 5" key="1">
    <citation type="submission" date="2013-08" db="EMBL/GenBank/DDBJ databases">
        <title>Genome sequencing of Cellulomonas carbonis T26.</title>
        <authorList>
            <person name="Chen F."/>
            <person name="Li Y."/>
            <person name="Wang G."/>
        </authorList>
    </citation>
    <scope>NUCLEOTIDE SEQUENCE [LARGE SCALE GENOMIC DNA]</scope>
    <source>
        <strain evidence="4 5">T26</strain>
    </source>
</reference>
<dbReference type="InterPro" id="IPR052901">
    <property type="entry name" value="Bact_TGase-like"/>
</dbReference>
<name>A0A0A0BW72_9CELL</name>
<feature type="domain" description="Transglutaminase-like" evidence="3">
    <location>
        <begin position="474"/>
        <end position="546"/>
    </location>
</feature>
<protein>
    <recommendedName>
        <fullName evidence="3">Transglutaminase-like domain-containing protein</fullName>
    </recommendedName>
</protein>
<dbReference type="InterPro" id="IPR002931">
    <property type="entry name" value="Transglutaminase-like"/>
</dbReference>
<dbReference type="OrthoDB" id="9804023at2"/>
<dbReference type="Pfam" id="PF11992">
    <property type="entry name" value="TgpA_N"/>
    <property type="match status" value="1"/>
</dbReference>
<keyword evidence="5" id="KW-1185">Reference proteome</keyword>
<dbReference type="Proteomes" id="UP000029839">
    <property type="component" value="Unassembled WGS sequence"/>
</dbReference>
<feature type="transmembrane region" description="Helical" evidence="2">
    <location>
        <begin position="12"/>
        <end position="33"/>
    </location>
</feature>
<comment type="caution">
    <text evidence="4">The sequence shown here is derived from an EMBL/GenBank/DDBJ whole genome shotgun (WGS) entry which is preliminary data.</text>
</comment>
<dbReference type="InterPro" id="IPR038765">
    <property type="entry name" value="Papain-like_cys_pep_sf"/>
</dbReference>
<reference evidence="4 5" key="2">
    <citation type="journal article" date="2015" name="Stand. Genomic Sci.">
        <title>Draft genome sequence of Cellulomonas carbonis T26(T) and comparative analysis of six Cellulomonas genomes.</title>
        <authorList>
            <person name="Zhuang W."/>
            <person name="Zhang S."/>
            <person name="Xia X."/>
            <person name="Wang G."/>
        </authorList>
    </citation>
    <scope>NUCLEOTIDE SEQUENCE [LARGE SCALE GENOMIC DNA]</scope>
    <source>
        <strain evidence="4 5">T26</strain>
    </source>
</reference>
<accession>A0A0A0BW72</accession>
<dbReference type="Gene3D" id="3.10.620.30">
    <property type="match status" value="1"/>
</dbReference>
<organism evidence="4 5">
    <name type="scientific">Cellulomonas carbonis T26</name>
    <dbReference type="NCBI Taxonomy" id="947969"/>
    <lineage>
        <taxon>Bacteria</taxon>
        <taxon>Bacillati</taxon>
        <taxon>Actinomycetota</taxon>
        <taxon>Actinomycetes</taxon>
        <taxon>Micrococcales</taxon>
        <taxon>Cellulomonadaceae</taxon>
        <taxon>Cellulomonas</taxon>
    </lineage>
</organism>
<evidence type="ECO:0000256" key="1">
    <source>
        <dbReference type="SAM" id="MobiDB-lite"/>
    </source>
</evidence>
<feature type="transmembrane region" description="Helical" evidence="2">
    <location>
        <begin position="174"/>
        <end position="194"/>
    </location>
</feature>
<keyword evidence="2" id="KW-1133">Transmembrane helix</keyword>
<dbReference type="InterPro" id="IPR025403">
    <property type="entry name" value="TgpA-like_C"/>
</dbReference>
<dbReference type="InterPro" id="IPR021878">
    <property type="entry name" value="TgpA_N"/>
</dbReference>
<dbReference type="SMART" id="SM00460">
    <property type="entry name" value="TGc"/>
    <property type="match status" value="1"/>
</dbReference>
<dbReference type="EMBL" id="AXCY01000008">
    <property type="protein sequence ID" value="KGM12166.1"/>
    <property type="molecule type" value="Genomic_DNA"/>
</dbReference>
<feature type="transmembrane region" description="Helical" evidence="2">
    <location>
        <begin position="607"/>
        <end position="628"/>
    </location>
</feature>
<dbReference type="SUPFAM" id="SSF54001">
    <property type="entry name" value="Cysteine proteinases"/>
    <property type="match status" value="1"/>
</dbReference>
<feature type="transmembrane region" description="Helical" evidence="2">
    <location>
        <begin position="151"/>
        <end position="168"/>
    </location>
</feature>
<feature type="transmembrane region" description="Helical" evidence="2">
    <location>
        <begin position="206"/>
        <end position="233"/>
    </location>
</feature>
<dbReference type="AlphaFoldDB" id="A0A0A0BW72"/>
<dbReference type="PANTHER" id="PTHR42736">
    <property type="entry name" value="PROTEIN-GLUTAMINE GAMMA-GLUTAMYLTRANSFERASE"/>
    <property type="match status" value="1"/>
</dbReference>
<feature type="region of interest" description="Disordered" evidence="1">
    <location>
        <begin position="570"/>
        <end position="589"/>
    </location>
</feature>
<feature type="transmembrane region" description="Helical" evidence="2">
    <location>
        <begin position="69"/>
        <end position="87"/>
    </location>
</feature>
<feature type="transmembrane region" description="Helical" evidence="2">
    <location>
        <begin position="126"/>
        <end position="144"/>
    </location>
</feature>
<dbReference type="Pfam" id="PF13559">
    <property type="entry name" value="DUF4129"/>
    <property type="match status" value="1"/>
</dbReference>
<proteinExistence type="predicted"/>
<keyword evidence="2" id="KW-0812">Transmembrane</keyword>
<dbReference type="RefSeq" id="WP_043603061.1">
    <property type="nucleotide sequence ID" value="NZ_AXCY01000008.1"/>
</dbReference>
<evidence type="ECO:0000313" key="4">
    <source>
        <dbReference type="EMBL" id="KGM12166.1"/>
    </source>
</evidence>
<sequence>MSPRTAPSGARAWVACGVVAVGVLSGASTIRPLVQPGDWFRTTVVTVLAVALTTAVARALTRSRLAPTAWGTGAALVAVPALFAGPGRLTLPLPTLETVRTLQRVVASGAQEIGAGYIPVPPTRGVELLVVAGALAAFLVADALAVGLGRAGLAGLPLAGIWSVVLVFEERPSFVALLLGGTSYLVLLALTRPVRHRARGDAAGDGVLVAGTAAVVTVAALVVAPTAAALPFWGTLDLPTTWGEGTSGTGPVELSVDLDMRESLGDRSDRPVLAYTVDGPAPGPLRLYTLTTFDGVRWLGERGAGDARDAEGPLWPDGRGRDVLEQAQEDDRLSVVRVEVGALDQDRLPLPIEPRSVELDGDDWSYDPVRDEVSAEGTTTRGLTYEVVTAQRDLSEEALQTDGAAPVGGASEYLLLPSTSFADDVAAVAREVTAQAQTDYDRAVALQTYLRDGSLFRYDTDVPEPVTDDAVWDFLTARTGYCVQYATAFTVMARHLGLPTRMGVGFLPGRASTGERGRYVVTGRLAHTWPEVWFEGAGWVRFEPTPAVQTGAPPAYADPLAGEFQTAEPQLPTAGATPGAPVTPSVAPSRAPVQQGEVALGGARVPLVLVLVVAGLLAVGTVAGALTVGRRSAGPEPVGPEPAWERLRARCAAAGVTWSDATTPRQAAAVVRTAWADRAGPEAEEALRGLVAAVESARWAPEPPSWDARTLDEWVTDVISPLVAGEDRAETVGAGAPRGPA</sequence>
<feature type="transmembrane region" description="Helical" evidence="2">
    <location>
        <begin position="39"/>
        <end position="57"/>
    </location>
</feature>
<gene>
    <name evidence="4" type="ORF">N868_01710</name>
</gene>
<evidence type="ECO:0000259" key="3">
    <source>
        <dbReference type="SMART" id="SM00460"/>
    </source>
</evidence>